<feature type="compositionally biased region" description="Basic and acidic residues" evidence="2">
    <location>
        <begin position="74"/>
        <end position="104"/>
    </location>
</feature>
<proteinExistence type="inferred from homology"/>
<dbReference type="EMBL" id="CATQJL010000316">
    <property type="protein sequence ID" value="CAJ0606852.1"/>
    <property type="molecule type" value="Genomic_DNA"/>
</dbReference>
<dbReference type="Gene3D" id="3.30.420.10">
    <property type="entry name" value="Ribonuclease H-like superfamily/Ribonuclease H"/>
    <property type="match status" value="1"/>
</dbReference>
<evidence type="ECO:0000256" key="1">
    <source>
        <dbReference type="RuleBase" id="RU361178"/>
    </source>
</evidence>
<dbReference type="InterPro" id="IPR003100">
    <property type="entry name" value="PAZ_dom"/>
</dbReference>
<dbReference type="Pfam" id="PF02171">
    <property type="entry name" value="Piwi"/>
    <property type="match status" value="1"/>
</dbReference>
<sequence length="1080" mass="123514">MDLLDNITSMMSNTEEDRYKNRPKKEVKTEPEEGDGSSFAQPSSSFRIPKKKSGDSHGTDVKTESPLSSSSRSSHYDRDVKSERPHSRTSNYDRYDDRDRERSSSHSYRRNSDTRLPSNYKKYSGDRRGSYDRRGSDDRYRSRDVPMEVDSKYGMREEFKSEPRGFGRPIKQDYKPFDAETVGDFVIPHKVEIEMNGLQLDLSCAPESVDRYHITITKILKKKEKDATKGPREDLPTQQRRRALFAVFRQLVKSNPDVFGDDRHKHVYDLGNTFYSVGCNITEEHGVCEFKIAADEIRSDFSRTFLSKGGLKELIFTVQWTGQVFIRGPKLNENDGSRREAARFFDVLTSQILYHGDHHIFGNKFFEKQCEKDANLGEGKCVKSGFEKNVRFLGDSDDTAVPILQIDTKKSPFYNEQSVLQFIRELTGRDPEEAMRVKNLVKKIVKELRGLVVTTTHTHRTLYIHGIIEKNACTQVFETNEGEISVEHYFYEQYRLQLKYPQLPLATERKAGGSYSFYPLEVLTIERGQRVDNARLAGPMTDRMIQQCRLLPNQMREHNRDQLDFGRVNDSENPYLIAFGVQASENFITSEAKVLSAPEIKYKTDTLQPDRSGPMLFWRLRKAQFLRPATVDTVSIIVFDKAMDNRQALDFFHSLARAGRDRGMDIRDDVKVTQLPSEVDEMTERHFNTKFSSCAGKVSIIMCITKIKKDDVHDTIKKLEAKYRIVTQHVSRDTALACIRGGKTLENVLLKFNAKNGGLNHTVSAPRQALSNAASQRDVNSRLFHRKMFVGFELSHAAAQSLYDRQNNAAVKEPTVVGFSYTLGEPSDLSGFWWYQQPRLHTVQYIAKHFSRAFLDYHKNNKQQLPSEVYVYRSGTSEGEYSEVVDEAKEIRAVAEKLRDLNGGRPYRPKITVIVAQTHSNYRIMPARLPPVGGGRWKAQDLNVASGTCADSVIVHPRYREFIMTSQQANIGTSKPTKYTIVVEDEPQMSIVDAEHIAHYLCHAHQQSTLPTHVPAVLYAAENLAKRGRAAWKSKISENWDGASSMSGSRISLREGESAEDFYNRITEELMNSLPHQYFA</sequence>
<feature type="domain" description="Piwi" evidence="4">
    <location>
        <begin position="699"/>
        <end position="1033"/>
    </location>
</feature>
<evidence type="ECO:0000313" key="6">
    <source>
        <dbReference type="Proteomes" id="UP001176961"/>
    </source>
</evidence>
<dbReference type="SUPFAM" id="SSF53098">
    <property type="entry name" value="Ribonuclease H-like"/>
    <property type="match status" value="1"/>
</dbReference>
<evidence type="ECO:0000256" key="2">
    <source>
        <dbReference type="SAM" id="MobiDB-lite"/>
    </source>
</evidence>
<dbReference type="InterPro" id="IPR036085">
    <property type="entry name" value="PAZ_dom_sf"/>
</dbReference>
<organism evidence="5 6">
    <name type="scientific">Cylicocyclus nassatus</name>
    <name type="common">Nematode worm</name>
    <dbReference type="NCBI Taxonomy" id="53992"/>
    <lineage>
        <taxon>Eukaryota</taxon>
        <taxon>Metazoa</taxon>
        <taxon>Ecdysozoa</taxon>
        <taxon>Nematoda</taxon>
        <taxon>Chromadorea</taxon>
        <taxon>Rhabditida</taxon>
        <taxon>Rhabditina</taxon>
        <taxon>Rhabditomorpha</taxon>
        <taxon>Strongyloidea</taxon>
        <taxon>Strongylidae</taxon>
        <taxon>Cylicocyclus</taxon>
    </lineage>
</organism>
<evidence type="ECO:0000259" key="4">
    <source>
        <dbReference type="PROSITE" id="PS50822"/>
    </source>
</evidence>
<comment type="caution">
    <text evidence="5">The sequence shown here is derived from an EMBL/GenBank/DDBJ whole genome shotgun (WGS) entry which is preliminary data.</text>
</comment>
<dbReference type="PROSITE" id="PS50821">
    <property type="entry name" value="PAZ"/>
    <property type="match status" value="1"/>
</dbReference>
<feature type="domain" description="PAZ" evidence="3">
    <location>
        <begin position="418"/>
        <end position="527"/>
    </location>
</feature>
<dbReference type="InterPro" id="IPR003165">
    <property type="entry name" value="Piwi"/>
</dbReference>
<feature type="region of interest" description="Disordered" evidence="2">
    <location>
        <begin position="1"/>
        <end position="145"/>
    </location>
</feature>
<dbReference type="InterPro" id="IPR057272">
    <property type="entry name" value="Piwi_nem"/>
</dbReference>
<dbReference type="AlphaFoldDB" id="A0AA36HAV6"/>
<dbReference type="SUPFAM" id="SSF101690">
    <property type="entry name" value="PAZ domain"/>
    <property type="match status" value="1"/>
</dbReference>
<dbReference type="CDD" id="cd02826">
    <property type="entry name" value="Piwi-like"/>
    <property type="match status" value="1"/>
</dbReference>
<feature type="compositionally biased region" description="Basic and acidic residues" evidence="2">
    <location>
        <begin position="52"/>
        <end position="63"/>
    </location>
</feature>
<dbReference type="CDD" id="cd02846">
    <property type="entry name" value="PAZ_argonaute_like"/>
    <property type="match status" value="1"/>
</dbReference>
<dbReference type="PROSITE" id="PS50822">
    <property type="entry name" value="PIWI"/>
    <property type="match status" value="1"/>
</dbReference>
<accession>A0AA36HAV6</accession>
<dbReference type="InterPro" id="IPR056992">
    <property type="entry name" value="HRDE1/NRDE-3-like_N"/>
</dbReference>
<comment type="similarity">
    <text evidence="1">Belongs to the argonaute family.</text>
</comment>
<feature type="compositionally biased region" description="Polar residues" evidence="2">
    <location>
        <begin position="1"/>
        <end position="13"/>
    </location>
</feature>
<dbReference type="InterPro" id="IPR012337">
    <property type="entry name" value="RNaseH-like_sf"/>
</dbReference>
<dbReference type="Proteomes" id="UP001176961">
    <property type="component" value="Unassembled WGS sequence"/>
</dbReference>
<dbReference type="PANTHER" id="PTHR22891">
    <property type="entry name" value="EUKARYOTIC TRANSLATION INITIATION FACTOR 2C"/>
    <property type="match status" value="1"/>
</dbReference>
<dbReference type="Pfam" id="PF25128">
    <property type="entry name" value="HRDE1_NRDE3_N"/>
    <property type="match status" value="1"/>
</dbReference>
<evidence type="ECO:0000259" key="3">
    <source>
        <dbReference type="PROSITE" id="PS50821"/>
    </source>
</evidence>
<evidence type="ECO:0000313" key="5">
    <source>
        <dbReference type="EMBL" id="CAJ0606852.1"/>
    </source>
</evidence>
<dbReference type="SMART" id="SM00949">
    <property type="entry name" value="PAZ"/>
    <property type="match status" value="1"/>
</dbReference>
<dbReference type="InterPro" id="IPR036397">
    <property type="entry name" value="RNaseH_sf"/>
</dbReference>
<name>A0AA36HAV6_CYLNA</name>
<keyword evidence="6" id="KW-1185">Reference proteome</keyword>
<dbReference type="Pfam" id="PF02170">
    <property type="entry name" value="PAZ"/>
    <property type="match status" value="1"/>
</dbReference>
<dbReference type="GO" id="GO:0003723">
    <property type="term" value="F:RNA binding"/>
    <property type="evidence" value="ECO:0007669"/>
    <property type="project" value="InterPro"/>
</dbReference>
<reference evidence="5" key="1">
    <citation type="submission" date="2023-07" db="EMBL/GenBank/DDBJ databases">
        <authorList>
            <consortium name="CYATHOMIX"/>
        </authorList>
    </citation>
    <scope>NUCLEOTIDE SEQUENCE</scope>
    <source>
        <strain evidence="5">N/A</strain>
    </source>
</reference>
<feature type="compositionally biased region" description="Basic and acidic residues" evidence="2">
    <location>
        <begin position="15"/>
        <end position="31"/>
    </location>
</feature>
<feature type="compositionally biased region" description="Basic and acidic residues" evidence="2">
    <location>
        <begin position="123"/>
        <end position="145"/>
    </location>
</feature>
<gene>
    <name evidence="5" type="ORF">CYNAS_LOCUS18835</name>
</gene>
<dbReference type="Gene3D" id="3.40.50.2300">
    <property type="match status" value="1"/>
</dbReference>
<protein>
    <submittedName>
        <fullName evidence="5">Uncharacterized protein</fullName>
    </submittedName>
</protein>
<dbReference type="SMART" id="SM00950">
    <property type="entry name" value="Piwi"/>
    <property type="match status" value="1"/>
</dbReference>
<dbReference type="Gene3D" id="2.170.260.10">
    <property type="entry name" value="paz domain"/>
    <property type="match status" value="1"/>
</dbReference>